<dbReference type="InterPro" id="IPR019596">
    <property type="entry name" value="Phage_Mu_GpM_tail_tub"/>
</dbReference>
<feature type="region of interest" description="Disordered" evidence="1">
    <location>
        <begin position="21"/>
        <end position="41"/>
    </location>
</feature>
<proteinExistence type="predicted"/>
<accession>A0ABW8NET9</accession>
<evidence type="ECO:0000256" key="1">
    <source>
        <dbReference type="SAM" id="MobiDB-lite"/>
    </source>
</evidence>
<organism evidence="2 3">
    <name type="scientific">Oceanobacter antarcticus</name>
    <dbReference type="NCBI Taxonomy" id="3133425"/>
    <lineage>
        <taxon>Bacteria</taxon>
        <taxon>Pseudomonadati</taxon>
        <taxon>Pseudomonadota</taxon>
        <taxon>Gammaproteobacteria</taxon>
        <taxon>Oceanospirillales</taxon>
        <taxon>Oceanospirillaceae</taxon>
        <taxon>Oceanobacter</taxon>
    </lineage>
</organism>
<dbReference type="Proteomes" id="UP001620597">
    <property type="component" value="Unassembled WGS sequence"/>
</dbReference>
<comment type="caution">
    <text evidence="2">The sequence shown here is derived from an EMBL/GenBank/DDBJ whole genome shotgun (WGS) entry which is preliminary data.</text>
</comment>
<protein>
    <submittedName>
        <fullName evidence="2">Phage tail tube protein</fullName>
    </submittedName>
</protein>
<evidence type="ECO:0000313" key="2">
    <source>
        <dbReference type="EMBL" id="MFK4751440.1"/>
    </source>
</evidence>
<dbReference type="RefSeq" id="WP_416204897.1">
    <property type="nucleotide sequence ID" value="NZ_JBBKTX010000003.1"/>
</dbReference>
<dbReference type="EMBL" id="JBBKTX010000003">
    <property type="protein sequence ID" value="MFK4751440.1"/>
    <property type="molecule type" value="Genomic_DNA"/>
</dbReference>
<name>A0ABW8NET9_9GAMM</name>
<gene>
    <name evidence="2" type="ORF">WG929_03355</name>
</gene>
<sequence length="117" mass="12409">MAKVAKKVIIDLPGLGRVDSINNSGSFQPGGTKRNPVTTDTGAVHYDEETLPSKVSFKLPNLPGYLEGVRDLAGINVNVQDDNGQAWIMTGAFTVQPSELQNGEISVELQGSPAESI</sequence>
<evidence type="ECO:0000313" key="3">
    <source>
        <dbReference type="Proteomes" id="UP001620597"/>
    </source>
</evidence>
<keyword evidence="3" id="KW-1185">Reference proteome</keyword>
<dbReference type="Pfam" id="PF10618">
    <property type="entry name" value="Tail_tube"/>
    <property type="match status" value="1"/>
</dbReference>
<reference evidence="2 3" key="1">
    <citation type="submission" date="2024-03" db="EMBL/GenBank/DDBJ databases">
        <title>High-quality draft genome sequence of Oceanobacter sp. wDCs-4.</title>
        <authorList>
            <person name="Dong C."/>
        </authorList>
    </citation>
    <scope>NUCLEOTIDE SEQUENCE [LARGE SCALE GENOMIC DNA]</scope>
    <source>
        <strain evidence="3">wDCs-4</strain>
    </source>
</reference>